<sequence>MAAMQNLPGAIEVDSEYQAAYLTARPTLPNCGTSTANATALVGAGRGRDEGLPGAIEVRSGE</sequence>
<gene>
    <name evidence="2" type="ORF">GCM10007160_33630</name>
</gene>
<dbReference type="Proteomes" id="UP000653056">
    <property type="component" value="Unassembled WGS sequence"/>
</dbReference>
<evidence type="ECO:0000313" key="2">
    <source>
        <dbReference type="EMBL" id="GGY03035.1"/>
    </source>
</evidence>
<proteinExistence type="predicted"/>
<accession>A0ABQ2Z2M6</accession>
<keyword evidence="3" id="KW-1185">Reference proteome</keyword>
<evidence type="ECO:0000313" key="3">
    <source>
        <dbReference type="Proteomes" id="UP000653056"/>
    </source>
</evidence>
<name>A0ABQ2Z2M6_9GAMM</name>
<protein>
    <submittedName>
        <fullName evidence="2">Uncharacterized protein</fullName>
    </submittedName>
</protein>
<reference evidence="3" key="1">
    <citation type="journal article" date="2019" name="Int. J. Syst. Evol. Microbiol.">
        <title>The Global Catalogue of Microorganisms (GCM) 10K type strain sequencing project: providing services to taxonomists for standard genome sequencing and annotation.</title>
        <authorList>
            <consortium name="The Broad Institute Genomics Platform"/>
            <consortium name="The Broad Institute Genome Sequencing Center for Infectious Disease"/>
            <person name="Wu L."/>
            <person name="Ma J."/>
        </authorList>
    </citation>
    <scope>NUCLEOTIDE SEQUENCE [LARGE SCALE GENOMIC DNA]</scope>
    <source>
        <strain evidence="3">KCTC 22228</strain>
    </source>
</reference>
<evidence type="ECO:0000256" key="1">
    <source>
        <dbReference type="SAM" id="MobiDB-lite"/>
    </source>
</evidence>
<dbReference type="EMBL" id="BMXS01000020">
    <property type="protein sequence ID" value="GGY03035.1"/>
    <property type="molecule type" value="Genomic_DNA"/>
</dbReference>
<feature type="region of interest" description="Disordered" evidence="1">
    <location>
        <begin position="42"/>
        <end position="62"/>
    </location>
</feature>
<organism evidence="2 3">
    <name type="scientific">Litchfieldella qijiaojingensis</name>
    <dbReference type="NCBI Taxonomy" id="980347"/>
    <lineage>
        <taxon>Bacteria</taxon>
        <taxon>Pseudomonadati</taxon>
        <taxon>Pseudomonadota</taxon>
        <taxon>Gammaproteobacteria</taxon>
        <taxon>Oceanospirillales</taxon>
        <taxon>Halomonadaceae</taxon>
        <taxon>Litchfieldella</taxon>
    </lineage>
</organism>
<comment type="caution">
    <text evidence="2">The sequence shown here is derived from an EMBL/GenBank/DDBJ whole genome shotgun (WGS) entry which is preliminary data.</text>
</comment>